<dbReference type="GO" id="GO:0031957">
    <property type="term" value="F:very long-chain fatty acid-CoA ligase activity"/>
    <property type="evidence" value="ECO:0007669"/>
    <property type="project" value="Ensembl"/>
</dbReference>
<protein>
    <recommendedName>
        <fullName evidence="20">Long-chain-fatty-acid--CoA ligase ACSBG1</fullName>
        <ecNumber evidence="16">6.2.1.3</ecNumber>
    </recommendedName>
    <alternativeName>
        <fullName evidence="21">Acyl-CoA synthetase bubblegum family member 1</fullName>
    </alternativeName>
</protein>
<evidence type="ECO:0000256" key="16">
    <source>
        <dbReference type="ARBA" id="ARBA00026121"/>
    </source>
</evidence>
<keyword evidence="12" id="KW-0492">Microsome</keyword>
<evidence type="ECO:0000256" key="18">
    <source>
        <dbReference type="ARBA" id="ARBA00036813"/>
    </source>
</evidence>
<dbReference type="EC" id="6.2.1.3" evidence="16"/>
<name>M3YI22_MUSPF</name>
<evidence type="ECO:0000256" key="23">
    <source>
        <dbReference type="ARBA" id="ARBA00049177"/>
    </source>
</evidence>
<keyword evidence="9" id="KW-0256">Endoplasmic reticulum</keyword>
<dbReference type="eggNOG" id="KOG1256">
    <property type="taxonomic scope" value="Eukaryota"/>
</dbReference>
<dbReference type="Pfam" id="PF23562">
    <property type="entry name" value="AMP-binding_C_3"/>
    <property type="match status" value="1"/>
</dbReference>
<keyword evidence="7" id="KW-0436">Ligase</keyword>
<evidence type="ECO:0000256" key="21">
    <source>
        <dbReference type="ARBA" id="ARBA00043191"/>
    </source>
</evidence>
<dbReference type="GO" id="GO:0051384">
    <property type="term" value="P:response to glucocorticoid"/>
    <property type="evidence" value="ECO:0007669"/>
    <property type="project" value="Ensembl"/>
</dbReference>
<comment type="catalytic activity">
    <reaction evidence="17">
        <text>(E)-hexadec-2-enoate + ATP + CoA = (2E)-hexadecenoyl-CoA + AMP + diphosphate</text>
        <dbReference type="Rhea" id="RHEA:36139"/>
        <dbReference type="ChEBI" id="CHEBI:30616"/>
        <dbReference type="ChEBI" id="CHEBI:33019"/>
        <dbReference type="ChEBI" id="CHEBI:57287"/>
        <dbReference type="ChEBI" id="CHEBI:61526"/>
        <dbReference type="ChEBI" id="CHEBI:72745"/>
        <dbReference type="ChEBI" id="CHEBI:456215"/>
    </reaction>
</comment>
<dbReference type="PANTHER" id="PTHR43272">
    <property type="entry name" value="LONG-CHAIN-FATTY-ACID--COA LIGASE"/>
    <property type="match status" value="1"/>
</dbReference>
<evidence type="ECO:0000256" key="8">
    <source>
        <dbReference type="ARBA" id="ARBA00022741"/>
    </source>
</evidence>
<evidence type="ECO:0000256" key="15">
    <source>
        <dbReference type="ARBA" id="ARBA00023329"/>
    </source>
</evidence>
<evidence type="ECO:0000259" key="24">
    <source>
        <dbReference type="Pfam" id="PF00501"/>
    </source>
</evidence>
<dbReference type="SUPFAM" id="SSF56801">
    <property type="entry name" value="Acetyl-CoA synthetase-like"/>
    <property type="match status" value="1"/>
</dbReference>
<dbReference type="Ensembl" id="ENSMPUT00000011163.1">
    <property type="protein sequence ID" value="ENSMPUP00000010979.1"/>
    <property type="gene ID" value="ENSMPUG00000011069.1"/>
</dbReference>
<keyword evidence="15" id="KW-0968">Cytoplasmic vesicle</keyword>
<reference evidence="25" key="1">
    <citation type="submission" date="2024-06" db="UniProtKB">
        <authorList>
            <consortium name="Ensembl"/>
        </authorList>
    </citation>
    <scope>IDENTIFICATION</scope>
</reference>
<evidence type="ECO:0000256" key="13">
    <source>
        <dbReference type="ARBA" id="ARBA00023098"/>
    </source>
</evidence>
<keyword evidence="13" id="KW-0443">Lipid metabolism</keyword>
<keyword evidence="8" id="KW-0547">Nucleotide-binding</keyword>
<dbReference type="HOGENOM" id="CLU_000022_45_5_1"/>
<evidence type="ECO:0000256" key="14">
    <source>
        <dbReference type="ARBA" id="ARBA00023136"/>
    </source>
</evidence>
<evidence type="ECO:0000256" key="7">
    <source>
        <dbReference type="ARBA" id="ARBA00022598"/>
    </source>
</evidence>
<dbReference type="Gene3D" id="3.40.50.12780">
    <property type="entry name" value="N-terminal domain of ligase-like"/>
    <property type="match status" value="2"/>
</dbReference>
<dbReference type="EMBL" id="AEYP01103174">
    <property type="status" value="NOT_ANNOTATED_CDS"/>
    <property type="molecule type" value="Genomic_DNA"/>
</dbReference>
<dbReference type="EMBL" id="AEYP01103176">
    <property type="status" value="NOT_ANNOTATED_CDS"/>
    <property type="molecule type" value="Genomic_DNA"/>
</dbReference>
<dbReference type="GO" id="GO:0005886">
    <property type="term" value="C:plasma membrane"/>
    <property type="evidence" value="ECO:0007669"/>
    <property type="project" value="UniProtKB-SubCell"/>
</dbReference>
<dbReference type="GO" id="GO:0005524">
    <property type="term" value="F:ATP binding"/>
    <property type="evidence" value="ECO:0007669"/>
    <property type="project" value="UniProtKB-KW"/>
</dbReference>
<dbReference type="EMBL" id="AEYP01103177">
    <property type="status" value="NOT_ANNOTATED_CDS"/>
    <property type="molecule type" value="Genomic_DNA"/>
</dbReference>
<keyword evidence="6" id="KW-0597">Phosphoprotein</keyword>
<evidence type="ECO:0000256" key="9">
    <source>
        <dbReference type="ARBA" id="ARBA00022824"/>
    </source>
</evidence>
<evidence type="ECO:0000256" key="6">
    <source>
        <dbReference type="ARBA" id="ARBA00022553"/>
    </source>
</evidence>
<dbReference type="PANTHER" id="PTHR43272:SF93">
    <property type="entry name" value="ACYL-COA SYNTHETASE BUBBLEGUM FAMILY MEMBER 1"/>
    <property type="match status" value="1"/>
</dbReference>
<keyword evidence="11" id="KW-0067">ATP-binding</keyword>
<keyword evidence="10" id="KW-0276">Fatty acid metabolism</keyword>
<evidence type="ECO:0000313" key="25">
    <source>
        <dbReference type="Ensembl" id="ENSMPUP00000010979.1"/>
    </source>
</evidence>
<sequence>MPDSAGAPQASGPAPESSAARFLSRLLPGGPGCVQKLSLNLQNQQGVRPNVTSSSLTDARKLSKESLSCALTLSSPEEKDAQLDGSEEKLWTTRADGRVRPRVHPACPQPPYTVHRMFSEALDKYGDLHAMGFKRQGTWEHISYSQYYQLARKAAKGFLKLGLQQAHSVAILGFNSPEWFFSAVGAVFAGGIVTGIYTTSSPEACQYIAHDSRANIIVVDTQKQLEKILKPTQTWKHLPHLRAAVIYRDAPPKKMANVYTMDELLQLGDGLPEETLDAVIATQRPNQCCVLVYTSGTTGSPKGVMLSQDNITWTARYSSQAGDIRPAEVQQEVVVSYLPLSHIAAQIYDLWTGIQWGAQVCFAEPDALKGSLVNTLREVEPTSHMGVPRVWEKFMERIQEAAAQSGFIRRKMLLWAMSVALEQNLTCPGRGPSTHRAGDLFQTVQETVPTSRFWLAGRPPALWVAFTSWEWFLAVSWGISRLHRGPGNGLVPRPHSPGDGPWHCPGHPQQSCFPSLASAGITPIGPACPCKQTTRFRTQTAQDKTREAIDDDGWLHTGDMGRLDADGFLYITGRLKELIITAGGENVPPVPIEEAVKTELPIISNAMLIGDQRKFLSMLLTLKCVLDADTSEPTDSLTEPAVAFCQRVGSKATTVSEIVSAKDEAVYQAIEQGIQRVNSKAAARPYCIQKWAILQRDFSISGGELGRALFFLLVCSHYRGGCVGRQGPQQA</sequence>
<dbReference type="InterPro" id="IPR020845">
    <property type="entry name" value="AMP-binding_CS"/>
</dbReference>
<evidence type="ECO:0000256" key="20">
    <source>
        <dbReference type="ARBA" id="ARBA00040478"/>
    </source>
</evidence>
<dbReference type="InterPro" id="IPR042099">
    <property type="entry name" value="ANL_N_sf"/>
</dbReference>
<comment type="subcellular location">
    <subcellularLocation>
        <location evidence="2">Cell membrane</location>
    </subcellularLocation>
    <subcellularLocation>
        <location evidence="3">Cytoplasmic vesicle</location>
    </subcellularLocation>
    <subcellularLocation>
        <location evidence="1">Microsome</location>
    </subcellularLocation>
</comment>
<evidence type="ECO:0000256" key="22">
    <source>
        <dbReference type="ARBA" id="ARBA00045256"/>
    </source>
</evidence>
<keyword evidence="4" id="KW-1003">Cell membrane</keyword>
<proteinExistence type="inferred from homology"/>
<keyword evidence="14" id="KW-0472">Membrane</keyword>
<comment type="catalytic activity">
    <reaction evidence="18">
        <text>a long-chain fatty acid + ATP + CoA = a long-chain fatty acyl-CoA + AMP + diphosphate</text>
        <dbReference type="Rhea" id="RHEA:15421"/>
        <dbReference type="ChEBI" id="CHEBI:30616"/>
        <dbReference type="ChEBI" id="CHEBI:33019"/>
        <dbReference type="ChEBI" id="CHEBI:57287"/>
        <dbReference type="ChEBI" id="CHEBI:57560"/>
        <dbReference type="ChEBI" id="CHEBI:83139"/>
        <dbReference type="ChEBI" id="CHEBI:456215"/>
        <dbReference type="EC" id="6.2.1.3"/>
    </reaction>
</comment>
<dbReference type="GO" id="GO:0004467">
    <property type="term" value="F:long-chain fatty acid-CoA ligase activity"/>
    <property type="evidence" value="ECO:0007669"/>
    <property type="project" value="UniProtKB-EC"/>
</dbReference>
<dbReference type="GeneTree" id="ENSGT00940000160380"/>
<evidence type="ECO:0000256" key="4">
    <source>
        <dbReference type="ARBA" id="ARBA00022475"/>
    </source>
</evidence>
<dbReference type="EMBL" id="AEYP01103178">
    <property type="status" value="NOT_ANNOTATED_CDS"/>
    <property type="molecule type" value="Genomic_DNA"/>
</dbReference>
<dbReference type="InterPro" id="IPR000873">
    <property type="entry name" value="AMP-dep_synth/lig_dom"/>
</dbReference>
<evidence type="ECO:0000256" key="19">
    <source>
        <dbReference type="ARBA" id="ARBA00038034"/>
    </source>
</evidence>
<dbReference type="GO" id="GO:0031410">
    <property type="term" value="C:cytoplasmic vesicle"/>
    <property type="evidence" value="ECO:0007669"/>
    <property type="project" value="UniProtKB-SubCell"/>
</dbReference>
<dbReference type="Pfam" id="PF00501">
    <property type="entry name" value="AMP-binding"/>
    <property type="match status" value="1"/>
</dbReference>
<keyword evidence="5" id="KW-0963">Cytoplasm</keyword>
<comment type="similarity">
    <text evidence="19">Belongs to the ATP-dependent AMP-binding enzyme family. Bubblegum subfamily.</text>
</comment>
<dbReference type="STRING" id="9669.ENSMPUP00000010979"/>
<evidence type="ECO:0000256" key="5">
    <source>
        <dbReference type="ARBA" id="ARBA00022490"/>
    </source>
</evidence>
<dbReference type="GO" id="GO:0005783">
    <property type="term" value="C:endoplasmic reticulum"/>
    <property type="evidence" value="ECO:0007669"/>
    <property type="project" value="Ensembl"/>
</dbReference>
<gene>
    <name evidence="25" type="primary">ACSBG1</name>
</gene>
<dbReference type="PROSITE" id="PS00455">
    <property type="entry name" value="AMP_BINDING"/>
    <property type="match status" value="1"/>
</dbReference>
<organism evidence="25">
    <name type="scientific">Mustela putorius furo</name>
    <name type="common">European domestic ferret</name>
    <name type="synonym">Mustela furo</name>
    <dbReference type="NCBI Taxonomy" id="9669"/>
    <lineage>
        <taxon>Eukaryota</taxon>
        <taxon>Metazoa</taxon>
        <taxon>Chordata</taxon>
        <taxon>Craniata</taxon>
        <taxon>Vertebrata</taxon>
        <taxon>Euteleostomi</taxon>
        <taxon>Mammalia</taxon>
        <taxon>Eutheria</taxon>
        <taxon>Laurasiatheria</taxon>
        <taxon>Carnivora</taxon>
        <taxon>Caniformia</taxon>
        <taxon>Musteloidea</taxon>
        <taxon>Mustelidae</taxon>
        <taxon>Mustelinae</taxon>
        <taxon>Mustela</taxon>
    </lineage>
</organism>
<dbReference type="OMA" id="IGDHRKY"/>
<accession>M3YI22</accession>
<evidence type="ECO:0000256" key="1">
    <source>
        <dbReference type="ARBA" id="ARBA00004144"/>
    </source>
</evidence>
<dbReference type="EMBL" id="AEYP01103175">
    <property type="status" value="NOT_ANNOTATED_CDS"/>
    <property type="molecule type" value="Genomic_DNA"/>
</dbReference>
<evidence type="ECO:0000256" key="17">
    <source>
        <dbReference type="ARBA" id="ARBA00036716"/>
    </source>
</evidence>
<evidence type="ECO:0000256" key="10">
    <source>
        <dbReference type="ARBA" id="ARBA00022832"/>
    </source>
</evidence>
<dbReference type="AlphaFoldDB" id="M3YI22"/>
<comment type="catalytic activity">
    <reaction evidence="23">
        <text>hexadecanoate + ATP + CoA = hexadecanoyl-CoA + AMP + diphosphate</text>
        <dbReference type="Rhea" id="RHEA:30751"/>
        <dbReference type="ChEBI" id="CHEBI:7896"/>
        <dbReference type="ChEBI" id="CHEBI:30616"/>
        <dbReference type="ChEBI" id="CHEBI:33019"/>
        <dbReference type="ChEBI" id="CHEBI:57287"/>
        <dbReference type="ChEBI" id="CHEBI:57379"/>
        <dbReference type="ChEBI" id="CHEBI:456215"/>
    </reaction>
</comment>
<evidence type="ECO:0000256" key="3">
    <source>
        <dbReference type="ARBA" id="ARBA00004541"/>
    </source>
</evidence>
<evidence type="ECO:0000256" key="2">
    <source>
        <dbReference type="ARBA" id="ARBA00004236"/>
    </source>
</evidence>
<dbReference type="InParanoid" id="M3YI22"/>
<dbReference type="GO" id="GO:0000038">
    <property type="term" value="P:very long-chain fatty acid metabolic process"/>
    <property type="evidence" value="ECO:0007669"/>
    <property type="project" value="Ensembl"/>
</dbReference>
<evidence type="ECO:0000256" key="12">
    <source>
        <dbReference type="ARBA" id="ARBA00022848"/>
    </source>
</evidence>
<comment type="function">
    <text evidence="22">Catalyzes the conversion of fatty acids such as long-chain and very long-chain fatty acids to their active form acyl-CoAs for both synthesis of cellular lipids, and degradation via beta-oxidation. Can activate diverse saturated, monosaturated and polyunsaturated fatty acids.</text>
</comment>
<feature type="domain" description="AMP-dependent synthetase/ligase" evidence="24">
    <location>
        <begin position="119"/>
        <end position="401"/>
    </location>
</feature>
<evidence type="ECO:0000256" key="11">
    <source>
        <dbReference type="ARBA" id="ARBA00022840"/>
    </source>
</evidence>